<reference evidence="2 3" key="1">
    <citation type="submission" date="2016-11" db="EMBL/GenBank/DDBJ databases">
        <authorList>
            <person name="Jaros S."/>
            <person name="Januszkiewicz K."/>
            <person name="Wedrychowicz H."/>
        </authorList>
    </citation>
    <scope>NUCLEOTIDE SEQUENCE [LARGE SCALE GENOMIC DNA]</scope>
    <source>
        <strain evidence="2 3">DSM 25660</strain>
    </source>
</reference>
<gene>
    <name evidence="2" type="ORF">SAMN05444377_10574</name>
</gene>
<protein>
    <submittedName>
        <fullName evidence="2">Type IX secretion system membrane protein, PorP/SprF family</fullName>
    </submittedName>
</protein>
<dbReference type="EMBL" id="FQVQ01000005">
    <property type="protein sequence ID" value="SHF23061.1"/>
    <property type="molecule type" value="Genomic_DNA"/>
</dbReference>
<dbReference type="AlphaFoldDB" id="A0A1M4ZYK7"/>
<name>A0A1M4ZYK7_9FLAO</name>
<evidence type="ECO:0000313" key="2">
    <source>
        <dbReference type="EMBL" id="SHF23061.1"/>
    </source>
</evidence>
<dbReference type="STRING" id="1124188.SAMN05444377_10574"/>
<dbReference type="NCBIfam" id="TIGR03519">
    <property type="entry name" value="T9SS_PorP_fam"/>
    <property type="match status" value="1"/>
</dbReference>
<dbReference type="Pfam" id="PF11751">
    <property type="entry name" value="PorP_SprF"/>
    <property type="match status" value="1"/>
</dbReference>
<keyword evidence="1" id="KW-0732">Signal</keyword>
<proteinExistence type="predicted"/>
<sequence>MKANRIKYNLIVVLLLCLTRTQAQQDPQYTQYMYNMSVLNPAYATDEADAINLGGLYRAQWVGAVGGPTTGTFFMHTPLKKRIEVGMSIVHDEIGDVVKESNVFADVAYVLPLGEKQKLSFGIKAGATFFSTNFNGFVFTDNLPDQAFANNLSRTYPNIGVGTFYFGEKYYVGLSAPNLIRTKHLETQDGLTRTGVEEIHYFLTGGYVFDLNDQFKFKPAFMTKAVSGSPVSLDVTANFLYNNMLEMGVGYRVGDAVSGLVNFRITQNLRIGYAYDYTLSNLSRFNSGSHEIMVLFNLSKSGKNSAGNGYDKSPRFF</sequence>
<keyword evidence="3" id="KW-1185">Reference proteome</keyword>
<feature type="chain" id="PRO_5012477186" evidence="1">
    <location>
        <begin position="26"/>
        <end position="317"/>
    </location>
</feature>
<dbReference type="OrthoDB" id="1114455at2"/>
<evidence type="ECO:0000313" key="3">
    <source>
        <dbReference type="Proteomes" id="UP000184147"/>
    </source>
</evidence>
<organism evidence="2 3">
    <name type="scientific">Flavobacterium fontis</name>
    <dbReference type="NCBI Taxonomy" id="1124188"/>
    <lineage>
        <taxon>Bacteria</taxon>
        <taxon>Pseudomonadati</taxon>
        <taxon>Bacteroidota</taxon>
        <taxon>Flavobacteriia</taxon>
        <taxon>Flavobacteriales</taxon>
        <taxon>Flavobacteriaceae</taxon>
        <taxon>Flavobacterium</taxon>
    </lineage>
</organism>
<evidence type="ECO:0000256" key="1">
    <source>
        <dbReference type="SAM" id="SignalP"/>
    </source>
</evidence>
<accession>A0A1M4ZYK7</accession>
<dbReference type="Proteomes" id="UP000184147">
    <property type="component" value="Unassembled WGS sequence"/>
</dbReference>
<feature type="signal peptide" evidence="1">
    <location>
        <begin position="1"/>
        <end position="25"/>
    </location>
</feature>
<dbReference type="RefSeq" id="WP_073362571.1">
    <property type="nucleotide sequence ID" value="NZ_FQVQ01000005.1"/>
</dbReference>
<dbReference type="InterPro" id="IPR019861">
    <property type="entry name" value="PorP/SprF_Bacteroidetes"/>
</dbReference>